<organism evidence="3">
    <name type="scientific">Capitella teleta</name>
    <name type="common">Polychaete worm</name>
    <dbReference type="NCBI Taxonomy" id="283909"/>
    <lineage>
        <taxon>Eukaryota</taxon>
        <taxon>Metazoa</taxon>
        <taxon>Spiralia</taxon>
        <taxon>Lophotrochozoa</taxon>
        <taxon>Annelida</taxon>
        <taxon>Polychaeta</taxon>
        <taxon>Sedentaria</taxon>
        <taxon>Scolecida</taxon>
        <taxon>Capitellidae</taxon>
        <taxon>Capitella</taxon>
    </lineage>
</organism>
<protein>
    <submittedName>
        <fullName evidence="3 4">Uncharacterized protein</fullName>
    </submittedName>
</protein>
<keyword evidence="2" id="KW-0732">Signal</keyword>
<gene>
    <name evidence="3" type="ORF">CAPTEDRAFT_202743</name>
</gene>
<evidence type="ECO:0000256" key="2">
    <source>
        <dbReference type="SAM" id="SignalP"/>
    </source>
</evidence>
<feature type="chain" id="PRO_5008786652" evidence="2">
    <location>
        <begin position="19"/>
        <end position="188"/>
    </location>
</feature>
<feature type="signal peptide" evidence="2">
    <location>
        <begin position="1"/>
        <end position="18"/>
    </location>
</feature>
<dbReference type="STRING" id="283909.R7T519"/>
<reference evidence="4" key="3">
    <citation type="submission" date="2015-06" db="UniProtKB">
        <authorList>
            <consortium name="EnsemblMetazoa"/>
        </authorList>
    </citation>
    <scope>IDENTIFICATION</scope>
</reference>
<dbReference type="EnsemblMetazoa" id="CapteT202743">
    <property type="protein sequence ID" value="CapteP202743"/>
    <property type="gene ID" value="CapteG202743"/>
</dbReference>
<dbReference type="HOGENOM" id="CLU_1442389_0_0_1"/>
<accession>R7T519</accession>
<feature type="region of interest" description="Disordered" evidence="1">
    <location>
        <begin position="44"/>
        <end position="104"/>
    </location>
</feature>
<name>R7T519_CAPTE</name>
<proteinExistence type="predicted"/>
<dbReference type="EMBL" id="AMQN01015519">
    <property type="status" value="NOT_ANNOTATED_CDS"/>
    <property type="molecule type" value="Genomic_DNA"/>
</dbReference>
<dbReference type="AlphaFoldDB" id="R7T519"/>
<evidence type="ECO:0000256" key="1">
    <source>
        <dbReference type="SAM" id="MobiDB-lite"/>
    </source>
</evidence>
<evidence type="ECO:0000313" key="4">
    <source>
        <dbReference type="EnsemblMetazoa" id="CapteP202743"/>
    </source>
</evidence>
<reference evidence="3 5" key="2">
    <citation type="journal article" date="2013" name="Nature">
        <title>Insights into bilaterian evolution from three spiralian genomes.</title>
        <authorList>
            <person name="Simakov O."/>
            <person name="Marletaz F."/>
            <person name="Cho S.J."/>
            <person name="Edsinger-Gonzales E."/>
            <person name="Havlak P."/>
            <person name="Hellsten U."/>
            <person name="Kuo D.H."/>
            <person name="Larsson T."/>
            <person name="Lv J."/>
            <person name="Arendt D."/>
            <person name="Savage R."/>
            <person name="Osoegawa K."/>
            <person name="de Jong P."/>
            <person name="Grimwood J."/>
            <person name="Chapman J.A."/>
            <person name="Shapiro H."/>
            <person name="Aerts A."/>
            <person name="Otillar R.P."/>
            <person name="Terry A.Y."/>
            <person name="Boore J.L."/>
            <person name="Grigoriev I.V."/>
            <person name="Lindberg D.R."/>
            <person name="Seaver E.C."/>
            <person name="Weisblat D.A."/>
            <person name="Putnam N.H."/>
            <person name="Rokhsar D.S."/>
        </authorList>
    </citation>
    <scope>NUCLEOTIDE SEQUENCE</scope>
    <source>
        <strain evidence="3 5">I ESC-2004</strain>
    </source>
</reference>
<sequence length="188" mass="20579">MKVVLLVSVLLLVDASQGNDRHCQDSSQQLQRTVMRAVRTECIKGHRGMPGTQGPDGTEGHRGFPGPEGEIPFGSQSLRVNSGKGERGDPGRGGPPGPQGVLAHPHTNAVHFWHADNQQHLLQIGDEAHTGDLAMVNETDESFWMRTKLTWIRLLVAEGGRKEVSVGDQKMITDQPDVTMDTEWTDES</sequence>
<evidence type="ECO:0000313" key="3">
    <source>
        <dbReference type="EMBL" id="ELT88108.1"/>
    </source>
</evidence>
<keyword evidence="5" id="KW-1185">Reference proteome</keyword>
<dbReference type="EMBL" id="KB311984">
    <property type="protein sequence ID" value="ELT88108.1"/>
    <property type="molecule type" value="Genomic_DNA"/>
</dbReference>
<dbReference type="Proteomes" id="UP000014760">
    <property type="component" value="Unassembled WGS sequence"/>
</dbReference>
<reference evidence="5" key="1">
    <citation type="submission" date="2012-12" db="EMBL/GenBank/DDBJ databases">
        <authorList>
            <person name="Hellsten U."/>
            <person name="Grimwood J."/>
            <person name="Chapman J.A."/>
            <person name="Shapiro H."/>
            <person name="Aerts A."/>
            <person name="Otillar R.P."/>
            <person name="Terry A.Y."/>
            <person name="Boore J.L."/>
            <person name="Simakov O."/>
            <person name="Marletaz F."/>
            <person name="Cho S.-J."/>
            <person name="Edsinger-Gonzales E."/>
            <person name="Havlak P."/>
            <person name="Kuo D.-H."/>
            <person name="Larsson T."/>
            <person name="Lv J."/>
            <person name="Arendt D."/>
            <person name="Savage R."/>
            <person name="Osoegawa K."/>
            <person name="de Jong P."/>
            <person name="Lindberg D.R."/>
            <person name="Seaver E.C."/>
            <person name="Weisblat D.A."/>
            <person name="Putnam N.H."/>
            <person name="Grigoriev I.V."/>
            <person name="Rokhsar D.S."/>
        </authorList>
    </citation>
    <scope>NUCLEOTIDE SEQUENCE</scope>
    <source>
        <strain evidence="5">I ESC-2004</strain>
    </source>
</reference>
<evidence type="ECO:0000313" key="5">
    <source>
        <dbReference type="Proteomes" id="UP000014760"/>
    </source>
</evidence>
<feature type="compositionally biased region" description="Low complexity" evidence="1">
    <location>
        <begin position="64"/>
        <end position="74"/>
    </location>
</feature>